<dbReference type="EMBL" id="VTPY01000003">
    <property type="protein sequence ID" value="KAA0012906.1"/>
    <property type="molecule type" value="Genomic_DNA"/>
</dbReference>
<comment type="caution">
    <text evidence="2">The sequence shown here is derived from an EMBL/GenBank/DDBJ whole genome shotgun (WGS) entry which is preliminary data.</text>
</comment>
<dbReference type="Proteomes" id="UP000486760">
    <property type="component" value="Unassembled WGS sequence"/>
</dbReference>
<dbReference type="RefSeq" id="WP_149327860.1">
    <property type="nucleotide sequence ID" value="NZ_VTPY01000003.1"/>
</dbReference>
<evidence type="ECO:0000256" key="1">
    <source>
        <dbReference type="SAM" id="MobiDB-lite"/>
    </source>
</evidence>
<dbReference type="AlphaFoldDB" id="A0A7V7KI14"/>
<dbReference type="Gene3D" id="3.90.550.10">
    <property type="entry name" value="Spore Coat Polysaccharide Biosynthesis Protein SpsA, Chain A"/>
    <property type="match status" value="1"/>
</dbReference>
<feature type="region of interest" description="Disordered" evidence="1">
    <location>
        <begin position="215"/>
        <end position="240"/>
    </location>
</feature>
<dbReference type="SUPFAM" id="SSF53448">
    <property type="entry name" value="Nucleotide-diphospho-sugar transferases"/>
    <property type="match status" value="1"/>
</dbReference>
<sequence length="240" mass="26296">MNNAPDLSVVIFAGRQGHALHGTFLSVERAVIRARETGASVDITVALHDADEATREWLAQGVAHRCLEIQANCLGAARNAAREAVNGRYLAFLDGGELWSGTFLEKALNLARGDDREQVLRPAVSLGFADRYYLQPCYTTRFIPEPDDFEPSAVLDGNPYPTTFLADRRVLKAVPFPHVDIARGWNAVDWWWCANLLGASIEQVPVPGTVHYHPVTSHGEPPAPGRLGPTWLERPPGRAG</sequence>
<proteinExistence type="predicted"/>
<dbReference type="InterPro" id="IPR029044">
    <property type="entry name" value="Nucleotide-diphossugar_trans"/>
</dbReference>
<accession>A0A7V7KI14</accession>
<name>A0A7V7KI14_9GAMM</name>
<keyword evidence="3" id="KW-1185">Reference proteome</keyword>
<evidence type="ECO:0000313" key="3">
    <source>
        <dbReference type="Proteomes" id="UP000486760"/>
    </source>
</evidence>
<gene>
    <name evidence="2" type="ORF">F0A17_08220</name>
</gene>
<protein>
    <recommendedName>
        <fullName evidence="4">Glycosyltransferase</fullName>
    </recommendedName>
</protein>
<reference evidence="2 3" key="1">
    <citation type="submission" date="2019-08" db="EMBL/GenBank/DDBJ databases">
        <title>Bioinformatics analysis of the strain L3 and L5.</title>
        <authorList>
            <person name="Li X."/>
        </authorList>
    </citation>
    <scope>NUCLEOTIDE SEQUENCE [LARGE SCALE GENOMIC DNA]</scope>
    <source>
        <strain evidence="2 3">L5</strain>
    </source>
</reference>
<dbReference type="CDD" id="cd00761">
    <property type="entry name" value="Glyco_tranf_GTA_type"/>
    <property type="match status" value="1"/>
</dbReference>
<evidence type="ECO:0000313" key="2">
    <source>
        <dbReference type="EMBL" id="KAA0012906.1"/>
    </source>
</evidence>
<organism evidence="2 3">
    <name type="scientific">Billgrantia pellis</name>
    <dbReference type="NCBI Taxonomy" id="2606936"/>
    <lineage>
        <taxon>Bacteria</taxon>
        <taxon>Pseudomonadati</taxon>
        <taxon>Pseudomonadota</taxon>
        <taxon>Gammaproteobacteria</taxon>
        <taxon>Oceanospirillales</taxon>
        <taxon>Halomonadaceae</taxon>
        <taxon>Billgrantia</taxon>
    </lineage>
</organism>
<evidence type="ECO:0008006" key="4">
    <source>
        <dbReference type="Google" id="ProtNLM"/>
    </source>
</evidence>